<dbReference type="GO" id="GO:0043953">
    <property type="term" value="P:protein transport by the Tat complex"/>
    <property type="evidence" value="ECO:0007669"/>
    <property type="project" value="UniProtKB-UniRule"/>
</dbReference>
<gene>
    <name evidence="5" type="primary">tatC</name>
    <name evidence="6" type="ORF">SAMN04488692_1124</name>
</gene>
<feature type="transmembrane region" description="Helical" evidence="5">
    <location>
        <begin position="25"/>
        <end position="43"/>
    </location>
</feature>
<protein>
    <recommendedName>
        <fullName evidence="5">Sec-independent protein translocase protein TatC</fullName>
    </recommendedName>
</protein>
<dbReference type="PRINTS" id="PR01840">
    <property type="entry name" value="TATCFAMILY"/>
</dbReference>
<keyword evidence="5" id="KW-1003">Cell membrane</keyword>
<evidence type="ECO:0000256" key="1">
    <source>
        <dbReference type="ARBA" id="ARBA00004141"/>
    </source>
</evidence>
<dbReference type="PANTHER" id="PTHR30371:SF0">
    <property type="entry name" value="SEC-INDEPENDENT PROTEIN TRANSLOCASE PROTEIN TATC, CHLOROPLASTIC-RELATED"/>
    <property type="match status" value="1"/>
</dbReference>
<dbReference type="InterPro" id="IPR002033">
    <property type="entry name" value="TatC"/>
</dbReference>
<evidence type="ECO:0000256" key="5">
    <source>
        <dbReference type="HAMAP-Rule" id="MF_00902"/>
    </source>
</evidence>
<keyword evidence="5" id="KW-0811">Translocation</keyword>
<dbReference type="NCBIfam" id="TIGR00945">
    <property type="entry name" value="tatC"/>
    <property type="match status" value="1"/>
</dbReference>
<organism evidence="6 7">
    <name type="scientific">Halarsenatibacter silvermanii</name>
    <dbReference type="NCBI Taxonomy" id="321763"/>
    <lineage>
        <taxon>Bacteria</taxon>
        <taxon>Bacillati</taxon>
        <taxon>Bacillota</taxon>
        <taxon>Clostridia</taxon>
        <taxon>Halanaerobiales</taxon>
        <taxon>Halarsenatibacteraceae</taxon>
        <taxon>Halarsenatibacter</taxon>
    </lineage>
</organism>
<feature type="transmembrane region" description="Helical" evidence="5">
    <location>
        <begin position="216"/>
        <end position="234"/>
    </location>
</feature>
<comment type="similarity">
    <text evidence="5">Belongs to the TatC family.</text>
</comment>
<reference evidence="6 7" key="1">
    <citation type="submission" date="2016-10" db="EMBL/GenBank/DDBJ databases">
        <authorList>
            <person name="de Groot N.N."/>
        </authorList>
    </citation>
    <scope>NUCLEOTIDE SEQUENCE [LARGE SCALE GENOMIC DNA]</scope>
    <source>
        <strain evidence="6 7">SLAS-1</strain>
    </source>
</reference>
<keyword evidence="5" id="KW-0813">Transport</keyword>
<keyword evidence="5" id="KW-0653">Protein transport</keyword>
<dbReference type="OrthoDB" id="9777044at2"/>
<evidence type="ECO:0000313" key="7">
    <source>
        <dbReference type="Proteomes" id="UP000199476"/>
    </source>
</evidence>
<feature type="transmembrane region" description="Helical" evidence="5">
    <location>
        <begin position="105"/>
        <end position="131"/>
    </location>
</feature>
<keyword evidence="4 5" id="KW-0472">Membrane</keyword>
<comment type="subcellular location">
    <subcellularLocation>
        <location evidence="5">Cell membrane</location>
        <topology evidence="5">Multi-pass membrane protein</topology>
    </subcellularLocation>
    <subcellularLocation>
        <location evidence="1">Membrane</location>
        <topology evidence="1">Multi-pass membrane protein</topology>
    </subcellularLocation>
</comment>
<dbReference type="Pfam" id="PF00902">
    <property type="entry name" value="TatC"/>
    <property type="match status" value="1"/>
</dbReference>
<comment type="function">
    <text evidence="5">Part of the twin-arginine translocation (Tat) system that transports large folded proteins containing a characteristic twin-arginine motif in their signal peptide across membranes.</text>
</comment>
<sequence length="235" mass="26348">MADTQTEKNLEMTLVEHLTELRSRLIKALLAILIFSVISYVFSDEIIDYLSRPVGELVFLSPAEAFITHIKVSLLAGVLLALPVVIYQFWRFLLPALKKNEKKFFLILMPSSLLLFYAGVLFCFFVVLPLGLNFLLDFGGAELEAMISLDFYISFLMTLLLPFGLIFQLPLILNLMIKLGIVSVETMTSMRKYVIVLIFVTGALLTPPDIITQSLLAGPLIVLFEGSLLIARIIN</sequence>
<dbReference type="GO" id="GO:0009977">
    <property type="term" value="F:proton motive force dependent protein transmembrane transporter activity"/>
    <property type="evidence" value="ECO:0007669"/>
    <property type="project" value="TreeGrafter"/>
</dbReference>
<evidence type="ECO:0000256" key="2">
    <source>
        <dbReference type="ARBA" id="ARBA00022692"/>
    </source>
</evidence>
<evidence type="ECO:0000256" key="4">
    <source>
        <dbReference type="ARBA" id="ARBA00023136"/>
    </source>
</evidence>
<dbReference type="HAMAP" id="MF_00902">
    <property type="entry name" value="TatC"/>
    <property type="match status" value="1"/>
</dbReference>
<dbReference type="AlphaFoldDB" id="A0A1G9P4T2"/>
<proteinExistence type="inferred from homology"/>
<accession>A0A1G9P4T2</accession>
<dbReference type="PROSITE" id="PS01218">
    <property type="entry name" value="TATC"/>
    <property type="match status" value="1"/>
</dbReference>
<feature type="transmembrane region" description="Helical" evidence="5">
    <location>
        <begin position="151"/>
        <end position="173"/>
    </location>
</feature>
<dbReference type="RefSeq" id="WP_089760329.1">
    <property type="nucleotide sequence ID" value="NZ_FNGO01000012.1"/>
</dbReference>
<evidence type="ECO:0000313" key="6">
    <source>
        <dbReference type="EMBL" id="SDL93563.1"/>
    </source>
</evidence>
<evidence type="ECO:0000256" key="3">
    <source>
        <dbReference type="ARBA" id="ARBA00022989"/>
    </source>
</evidence>
<dbReference type="InterPro" id="IPR019820">
    <property type="entry name" value="Sec-indep_translocase_CS"/>
</dbReference>
<feature type="transmembrane region" description="Helical" evidence="5">
    <location>
        <begin position="193"/>
        <end position="210"/>
    </location>
</feature>
<name>A0A1G9P4T2_9FIRM</name>
<dbReference type="GO" id="GO:0033281">
    <property type="term" value="C:TAT protein transport complex"/>
    <property type="evidence" value="ECO:0007669"/>
    <property type="project" value="UniProtKB-UniRule"/>
</dbReference>
<dbReference type="PANTHER" id="PTHR30371">
    <property type="entry name" value="SEC-INDEPENDENT PROTEIN TRANSLOCASE PROTEIN TATC"/>
    <property type="match status" value="1"/>
</dbReference>
<keyword evidence="3 5" id="KW-1133">Transmembrane helix</keyword>
<dbReference type="EMBL" id="FNGO01000012">
    <property type="protein sequence ID" value="SDL93563.1"/>
    <property type="molecule type" value="Genomic_DNA"/>
</dbReference>
<keyword evidence="2 5" id="KW-0812">Transmembrane</keyword>
<keyword evidence="7" id="KW-1185">Reference proteome</keyword>
<dbReference type="GO" id="GO:0065002">
    <property type="term" value="P:intracellular protein transmembrane transport"/>
    <property type="evidence" value="ECO:0007669"/>
    <property type="project" value="TreeGrafter"/>
</dbReference>
<dbReference type="Proteomes" id="UP000199476">
    <property type="component" value="Unassembled WGS sequence"/>
</dbReference>
<feature type="transmembrane region" description="Helical" evidence="5">
    <location>
        <begin position="72"/>
        <end position="93"/>
    </location>
</feature>
<dbReference type="STRING" id="321763.SAMN04488692_1124"/>
<comment type="subunit">
    <text evidence="5">Forms a complex with TatA.</text>
</comment>